<evidence type="ECO:0000313" key="1">
    <source>
        <dbReference type="EMBL" id="OAX38737.1"/>
    </source>
</evidence>
<proteinExistence type="predicted"/>
<sequence length="394" mass="45206">MSNHTLHNVQHYEPAPPTNASLEYADLCIIDFSKADTEEGRAALAGQVKKGLRNQGFLYIVNFGYTQEEVKKFHSSRVLYSFIYHISTQTTRMFDIADVHFSCVPDDEKRKYATKMFETGSEAGFKLRKYWATGDGIPDQIEQYCYHRVDTLEHPEALRPLLPEIDKLCKYSRFNVLHTLLRLIARSLELPKDTLVNKHNWDRRSDSAVKFIKVEKALIGVTARLQNHNDFMESVVTKFYHSHVIKAVQVINLGDAMEFLTGGYHKAMIHRVVQPPEDQRQYSRLGSYYIARAGDDVKLVPLVESPVLQREGIERRCEDSHAPTMIKWGRDRTKAFGKQGIDEVTISAQISLAIYYHLEIDTIKGIEGVKSCEALKNERSENGVQELSARARYY</sequence>
<dbReference type="InterPro" id="IPR027443">
    <property type="entry name" value="IPNS-like_sf"/>
</dbReference>
<reference evidence="1 2" key="1">
    <citation type="submission" date="2016-06" db="EMBL/GenBank/DDBJ databases">
        <title>Comparative genomics of the ectomycorrhizal sister species Rhizopogon vinicolor and Rhizopogon vesiculosus (Basidiomycota: Boletales) reveals a divergence of the mating type B locus.</title>
        <authorList>
            <consortium name="DOE Joint Genome Institute"/>
            <person name="Mujic A.B."/>
            <person name="Kuo A."/>
            <person name="Tritt A."/>
            <person name="Lipzen A."/>
            <person name="Chen C."/>
            <person name="Johnson J."/>
            <person name="Sharma A."/>
            <person name="Barry K."/>
            <person name="Grigoriev I.V."/>
            <person name="Spatafora J.W."/>
        </authorList>
    </citation>
    <scope>NUCLEOTIDE SEQUENCE [LARGE SCALE GENOMIC DNA]</scope>
    <source>
        <strain evidence="1 2">AM-OR11-026</strain>
    </source>
</reference>
<dbReference type="OrthoDB" id="406156at2759"/>
<gene>
    <name evidence="1" type="ORF">K503DRAFT_816066</name>
</gene>
<keyword evidence="2" id="KW-1185">Reference proteome</keyword>
<dbReference type="Proteomes" id="UP000092154">
    <property type="component" value="Unassembled WGS sequence"/>
</dbReference>
<evidence type="ECO:0000313" key="2">
    <source>
        <dbReference type="Proteomes" id="UP000092154"/>
    </source>
</evidence>
<dbReference type="SUPFAM" id="SSF51197">
    <property type="entry name" value="Clavaminate synthase-like"/>
    <property type="match status" value="1"/>
</dbReference>
<name>A0A1B7N1K2_9AGAM</name>
<dbReference type="InParanoid" id="A0A1B7N1K2"/>
<accession>A0A1B7N1K2</accession>
<dbReference type="AlphaFoldDB" id="A0A1B7N1K2"/>
<protein>
    <submittedName>
        <fullName evidence="1">Clavaminate synthase-like protein</fullName>
    </submittedName>
</protein>
<organism evidence="1 2">
    <name type="scientific">Rhizopogon vinicolor AM-OR11-026</name>
    <dbReference type="NCBI Taxonomy" id="1314800"/>
    <lineage>
        <taxon>Eukaryota</taxon>
        <taxon>Fungi</taxon>
        <taxon>Dikarya</taxon>
        <taxon>Basidiomycota</taxon>
        <taxon>Agaricomycotina</taxon>
        <taxon>Agaricomycetes</taxon>
        <taxon>Agaricomycetidae</taxon>
        <taxon>Boletales</taxon>
        <taxon>Suillineae</taxon>
        <taxon>Rhizopogonaceae</taxon>
        <taxon>Rhizopogon</taxon>
    </lineage>
</organism>
<dbReference type="STRING" id="1314800.A0A1B7N1K2"/>
<dbReference type="Gene3D" id="2.60.120.330">
    <property type="entry name" value="B-lactam Antibiotic, Isopenicillin N Synthase, Chain"/>
    <property type="match status" value="1"/>
</dbReference>
<dbReference type="EMBL" id="KV448279">
    <property type="protein sequence ID" value="OAX38737.1"/>
    <property type="molecule type" value="Genomic_DNA"/>
</dbReference>